<protein>
    <submittedName>
        <fullName evidence="4">Thermophilic carboxylesterase Est2</fullName>
    </submittedName>
</protein>
<gene>
    <name evidence="4" type="ORF">BURMUCGD2_1765</name>
</gene>
<dbReference type="FunFam" id="3.40.50.1820:FF:000089">
    <property type="entry name" value="Alpha/beta hydrolase"/>
    <property type="match status" value="1"/>
</dbReference>
<feature type="domain" description="Alpha/beta hydrolase fold-3" evidence="3">
    <location>
        <begin position="141"/>
        <end position="350"/>
    </location>
</feature>
<dbReference type="EMBL" id="ACFC01000017">
    <property type="protein sequence ID" value="EEE04195.1"/>
    <property type="molecule type" value="Genomic_DNA"/>
</dbReference>
<comment type="similarity">
    <text evidence="1">Belongs to the 'GDXG' lipolytic enzyme family.</text>
</comment>
<dbReference type="SUPFAM" id="SSF53474">
    <property type="entry name" value="alpha/beta-Hydrolases"/>
    <property type="match status" value="1"/>
</dbReference>
<evidence type="ECO:0000256" key="2">
    <source>
        <dbReference type="ARBA" id="ARBA00022801"/>
    </source>
</evidence>
<dbReference type="Pfam" id="PF07859">
    <property type="entry name" value="Abhydrolase_3"/>
    <property type="match status" value="1"/>
</dbReference>
<organism evidence="4 5">
    <name type="scientific">Burkholderia multivorans CGD2</name>
    <dbReference type="NCBI Taxonomy" id="513052"/>
    <lineage>
        <taxon>Bacteria</taxon>
        <taxon>Pseudomonadati</taxon>
        <taxon>Pseudomonadota</taxon>
        <taxon>Betaproteobacteria</taxon>
        <taxon>Burkholderiales</taxon>
        <taxon>Burkholderiaceae</taxon>
        <taxon>Burkholderia</taxon>
        <taxon>Burkholderia cepacia complex</taxon>
    </lineage>
</organism>
<dbReference type="InterPro" id="IPR050300">
    <property type="entry name" value="GDXG_lipolytic_enzyme"/>
</dbReference>
<dbReference type="PANTHER" id="PTHR48081">
    <property type="entry name" value="AB HYDROLASE SUPERFAMILY PROTEIN C4A8.06C"/>
    <property type="match status" value="1"/>
</dbReference>
<dbReference type="InterPro" id="IPR013094">
    <property type="entry name" value="AB_hydrolase_3"/>
</dbReference>
<evidence type="ECO:0000256" key="1">
    <source>
        <dbReference type="ARBA" id="ARBA00010515"/>
    </source>
</evidence>
<dbReference type="GO" id="GO:0016787">
    <property type="term" value="F:hydrolase activity"/>
    <property type="evidence" value="ECO:0007669"/>
    <property type="project" value="UniProtKB-KW"/>
</dbReference>
<name>B9BYA1_9BURK</name>
<keyword evidence="2" id="KW-0378">Hydrolase</keyword>
<evidence type="ECO:0000313" key="4">
    <source>
        <dbReference type="EMBL" id="EEE04195.1"/>
    </source>
</evidence>
<accession>B9BYA1</accession>
<dbReference type="PANTHER" id="PTHR48081:SF8">
    <property type="entry name" value="ALPHA_BETA HYDROLASE FOLD-3 DOMAIN-CONTAINING PROTEIN-RELATED"/>
    <property type="match status" value="1"/>
</dbReference>
<evidence type="ECO:0000259" key="3">
    <source>
        <dbReference type="Pfam" id="PF07859"/>
    </source>
</evidence>
<sequence>MRAADARPDYPLFAFGATMRTGRGTRPVATWQYPDSATRAASLRAHAAPWHHTPSVLKMPLNPKIAQVLEMIERAKRPEYHQQTPAQARIAYEKSAPILDIAPAPMFSVEDLRVPSRDGASFGARLYLPVEPSLAEPLPALIYYHGGGFTVGSVNTHDSLARMFARDARCAVLSVDYRLAPEHKFPTAVHDAQDALAWLHARAASFAIDPARLAVGGDSAGGTLATVCAVHARDLGIALALQLLIYPGVTAHQQSASHARLANGYLLSAGTIQWFFSNYVRDASDRDDWRFAPLDGRRGAPSFAGVAPAWIATAEYDPLSDEGAAYADKLRAAGNTVTLICYPGMIHEFFKMGGYVPEVKAAHADAVAALRAAFDDV</sequence>
<evidence type="ECO:0000313" key="5">
    <source>
        <dbReference type="Proteomes" id="UP000004535"/>
    </source>
</evidence>
<dbReference type="InterPro" id="IPR029058">
    <property type="entry name" value="AB_hydrolase_fold"/>
</dbReference>
<reference evidence="4 5" key="1">
    <citation type="journal article" date="2012" name="J. Bacteriol.">
        <title>Draft Genome Sequence Determination for Cystic Fibrosis and Chronic Granulomatous Disease Burkholderia multivorans Isolates.</title>
        <authorList>
            <person name="Varga J.J."/>
            <person name="Losada L."/>
            <person name="Zelazny A.M."/>
            <person name="Brinkac L."/>
            <person name="Harkins D."/>
            <person name="Radune D."/>
            <person name="Hostetler J."/>
            <person name="Sampaio E.P."/>
            <person name="Ronning C.M."/>
            <person name="Nierman W.C."/>
            <person name="Greenberg D.E."/>
            <person name="Holland S.M."/>
            <person name="Goldberg J.B."/>
        </authorList>
    </citation>
    <scope>NUCLEOTIDE SEQUENCE [LARGE SCALE GENOMIC DNA]</scope>
    <source>
        <strain evidence="4 5">CGD2</strain>
    </source>
</reference>
<comment type="caution">
    <text evidence="4">The sequence shown here is derived from an EMBL/GenBank/DDBJ whole genome shotgun (WGS) entry which is preliminary data.</text>
</comment>
<dbReference type="Proteomes" id="UP000004535">
    <property type="component" value="Unassembled WGS sequence"/>
</dbReference>
<dbReference type="Gene3D" id="3.40.50.1820">
    <property type="entry name" value="alpha/beta hydrolase"/>
    <property type="match status" value="1"/>
</dbReference>
<dbReference type="AlphaFoldDB" id="B9BYA1"/>
<proteinExistence type="inferred from homology"/>